<dbReference type="Proteomes" id="UP000030377">
    <property type="component" value="Unassembled WGS sequence"/>
</dbReference>
<reference evidence="1 2" key="1">
    <citation type="submission" date="2014-09" db="EMBL/GenBank/DDBJ databases">
        <title>Draft genome of Bradyrhizobium japonicum Is-34.</title>
        <authorList>
            <person name="Tsurumaru H."/>
            <person name="Yamakawa T."/>
            <person name="Hashimoto S."/>
            <person name="Okizaki K."/>
            <person name="Kanesaki Y."/>
            <person name="Yoshikawa H."/>
            <person name="Yajima S."/>
        </authorList>
    </citation>
    <scope>NUCLEOTIDE SEQUENCE [LARGE SCALE GENOMIC DNA]</scope>
    <source>
        <strain evidence="1 2">Is-34</strain>
    </source>
</reference>
<comment type="caution">
    <text evidence="1">The sequence shown here is derived from an EMBL/GenBank/DDBJ whole genome shotgun (WGS) entry which is preliminary data.</text>
</comment>
<accession>A0A0A3XRN9</accession>
<name>A0A0A3XRN9_BRAJP</name>
<dbReference type="RefSeq" id="WP_041958594.1">
    <property type="nucleotide sequence ID" value="NZ_JRPN01000024.1"/>
</dbReference>
<protein>
    <submittedName>
        <fullName evidence="1">Uncharacterized protein</fullName>
    </submittedName>
</protein>
<gene>
    <name evidence="1" type="ORF">MA20_32070</name>
</gene>
<sequence>MIHIIDNLMPLLPIILISIALLLACALRIVCRGTASWSSPSAVADDPFFFPFGEMPIVPRERHLVARDFRAWGIPDHPSQLPVALRRNESGGRPVSLSGTAVVLTFPQRRA</sequence>
<evidence type="ECO:0000313" key="1">
    <source>
        <dbReference type="EMBL" id="KGT75826.1"/>
    </source>
</evidence>
<dbReference type="AlphaFoldDB" id="A0A0A3XRN9"/>
<organism evidence="1 2">
    <name type="scientific">Bradyrhizobium japonicum</name>
    <dbReference type="NCBI Taxonomy" id="375"/>
    <lineage>
        <taxon>Bacteria</taxon>
        <taxon>Pseudomonadati</taxon>
        <taxon>Pseudomonadota</taxon>
        <taxon>Alphaproteobacteria</taxon>
        <taxon>Hyphomicrobiales</taxon>
        <taxon>Nitrobacteraceae</taxon>
        <taxon>Bradyrhizobium</taxon>
    </lineage>
</organism>
<proteinExistence type="predicted"/>
<dbReference type="EMBL" id="JRPN01000024">
    <property type="protein sequence ID" value="KGT75826.1"/>
    <property type="molecule type" value="Genomic_DNA"/>
</dbReference>
<evidence type="ECO:0000313" key="2">
    <source>
        <dbReference type="Proteomes" id="UP000030377"/>
    </source>
</evidence>